<dbReference type="AlphaFoldDB" id="A0AAD8H8W9"/>
<proteinExistence type="inferred from homology"/>
<sequence length="508" mass="59208">MLAKFCKKPPWFVLLTLCVLAYLSHRSSLSYFTIPLNSRIAEGVDTEQSSRHDFDTKGVDTDQSSGYDFDAKGVDTDQSSRHDFDACFGRYIYVHDLPSKFNVDILKNCSYTTKWYSKICGYMSNFGLGPRTKDSGKVLQKRSWYATNQFMLEVIFHNRMKKYKCLTNDSALATAIFVPFYAGLDVGRYLWDDAGFYRDANSIELMKWLTEKTEWKRLQGRDHFFIAGRITWDFRRRTDIQSDWGNKLMLLPEAKNMTILGIESSPWTNNEFAIPYPTYFHPTRDLEVFGWQSKIKRTKRPYLYSFVGAPRPKSEDSIRSIIIKQCIASRRKCKFLDCNGKNCQNPVNVMSILQRSNFCLQPSGDSHTRRSIFDSILAGCIPVFFHPGSAFVQYIWYFPKNYTKYSVFIPEKTLRDDTKSIETILRAISNSQVRSMREEVIRLIPRITYADPQSNLETLEDAFDTALRGVIKRVDIIKKVTEDRTNDSVEFLEDKQMIVKQWDSFFRQ</sequence>
<feature type="chain" id="PRO_5042259032" evidence="6">
    <location>
        <begin position="27"/>
        <end position="508"/>
    </location>
</feature>
<dbReference type="Pfam" id="PF03016">
    <property type="entry name" value="Exostosin_GT47"/>
    <property type="match status" value="1"/>
</dbReference>
<keyword evidence="3 8" id="KW-0808">Transferase</keyword>
<evidence type="ECO:0000256" key="4">
    <source>
        <dbReference type="ARBA" id="ARBA00022968"/>
    </source>
</evidence>
<keyword evidence="4" id="KW-0812">Transmembrane</keyword>
<comment type="similarity">
    <text evidence="2">Belongs to the glycosyltransferase 47 family.</text>
</comment>
<feature type="domain" description="Exostosin GT47" evidence="7">
    <location>
        <begin position="87"/>
        <end position="422"/>
    </location>
</feature>
<keyword evidence="4" id="KW-0735">Signal-anchor</keyword>
<dbReference type="PANTHER" id="PTHR11062">
    <property type="entry name" value="EXOSTOSIN HEPARAN SULFATE GLYCOSYLTRANSFERASE -RELATED"/>
    <property type="match status" value="1"/>
</dbReference>
<dbReference type="InterPro" id="IPR040911">
    <property type="entry name" value="Exostosin_GT47"/>
</dbReference>
<evidence type="ECO:0000256" key="3">
    <source>
        <dbReference type="ARBA" id="ARBA00022676"/>
    </source>
</evidence>
<comment type="subcellular location">
    <subcellularLocation>
        <location evidence="1">Golgi apparatus membrane</location>
        <topology evidence="1">Single-pass type II membrane protein</topology>
    </subcellularLocation>
</comment>
<protein>
    <submittedName>
        <fullName evidence="8">Xyloglucan galactosyltransferase GT14</fullName>
    </submittedName>
</protein>
<dbReference type="EMBL" id="JAUIZM010000010">
    <property type="protein sequence ID" value="KAK1362556.1"/>
    <property type="molecule type" value="Genomic_DNA"/>
</dbReference>
<keyword evidence="9" id="KW-1185">Reference proteome</keyword>
<keyword evidence="3 8" id="KW-0328">Glycosyltransferase</keyword>
<name>A0AAD8H8W9_9APIA</name>
<evidence type="ECO:0000256" key="5">
    <source>
        <dbReference type="ARBA" id="ARBA00023034"/>
    </source>
</evidence>
<keyword evidence="5" id="KW-0333">Golgi apparatus</keyword>
<organism evidence="8 9">
    <name type="scientific">Heracleum sosnowskyi</name>
    <dbReference type="NCBI Taxonomy" id="360622"/>
    <lineage>
        <taxon>Eukaryota</taxon>
        <taxon>Viridiplantae</taxon>
        <taxon>Streptophyta</taxon>
        <taxon>Embryophyta</taxon>
        <taxon>Tracheophyta</taxon>
        <taxon>Spermatophyta</taxon>
        <taxon>Magnoliopsida</taxon>
        <taxon>eudicotyledons</taxon>
        <taxon>Gunneridae</taxon>
        <taxon>Pentapetalae</taxon>
        <taxon>asterids</taxon>
        <taxon>campanulids</taxon>
        <taxon>Apiales</taxon>
        <taxon>Apiaceae</taxon>
        <taxon>Apioideae</taxon>
        <taxon>apioid superclade</taxon>
        <taxon>Tordylieae</taxon>
        <taxon>Tordyliinae</taxon>
        <taxon>Heracleum</taxon>
    </lineage>
</organism>
<dbReference type="GO" id="GO:0000139">
    <property type="term" value="C:Golgi membrane"/>
    <property type="evidence" value="ECO:0007669"/>
    <property type="project" value="UniProtKB-SubCell"/>
</dbReference>
<evidence type="ECO:0000256" key="2">
    <source>
        <dbReference type="ARBA" id="ARBA00010271"/>
    </source>
</evidence>
<feature type="signal peptide" evidence="6">
    <location>
        <begin position="1"/>
        <end position="26"/>
    </location>
</feature>
<gene>
    <name evidence="8" type="ORF">POM88_047030</name>
</gene>
<reference evidence="8" key="2">
    <citation type="submission" date="2023-05" db="EMBL/GenBank/DDBJ databases">
        <authorList>
            <person name="Schelkunov M.I."/>
        </authorList>
    </citation>
    <scope>NUCLEOTIDE SEQUENCE</scope>
    <source>
        <strain evidence="8">Hsosn_3</strain>
        <tissue evidence="8">Leaf</tissue>
    </source>
</reference>
<evidence type="ECO:0000259" key="7">
    <source>
        <dbReference type="Pfam" id="PF03016"/>
    </source>
</evidence>
<comment type="caution">
    <text evidence="8">The sequence shown here is derived from an EMBL/GenBank/DDBJ whole genome shotgun (WGS) entry which is preliminary data.</text>
</comment>
<evidence type="ECO:0000313" key="9">
    <source>
        <dbReference type="Proteomes" id="UP001237642"/>
    </source>
</evidence>
<evidence type="ECO:0000313" key="8">
    <source>
        <dbReference type="EMBL" id="KAK1362556.1"/>
    </source>
</evidence>
<dbReference type="PANTHER" id="PTHR11062:SF282">
    <property type="entry name" value="XYLOGLUCAN GALACTOSYLTRANSFERASE GT11-RELATED"/>
    <property type="match status" value="1"/>
</dbReference>
<keyword evidence="6" id="KW-0732">Signal</keyword>
<dbReference type="InterPro" id="IPR004263">
    <property type="entry name" value="Exostosin"/>
</dbReference>
<reference evidence="8" key="1">
    <citation type="submission" date="2023-02" db="EMBL/GenBank/DDBJ databases">
        <title>Genome of toxic invasive species Heracleum sosnowskyi carries increased number of genes despite the absence of recent whole-genome duplications.</title>
        <authorList>
            <person name="Schelkunov M."/>
            <person name="Shtratnikova V."/>
            <person name="Makarenko M."/>
            <person name="Klepikova A."/>
            <person name="Omelchenko D."/>
            <person name="Novikova G."/>
            <person name="Obukhova E."/>
            <person name="Bogdanov V."/>
            <person name="Penin A."/>
            <person name="Logacheva M."/>
        </authorList>
    </citation>
    <scope>NUCLEOTIDE SEQUENCE</scope>
    <source>
        <strain evidence="8">Hsosn_3</strain>
        <tissue evidence="8">Leaf</tissue>
    </source>
</reference>
<dbReference type="GO" id="GO:0016757">
    <property type="term" value="F:glycosyltransferase activity"/>
    <property type="evidence" value="ECO:0007669"/>
    <property type="project" value="UniProtKB-KW"/>
</dbReference>
<evidence type="ECO:0000256" key="6">
    <source>
        <dbReference type="SAM" id="SignalP"/>
    </source>
</evidence>
<accession>A0AAD8H8W9</accession>
<evidence type="ECO:0000256" key="1">
    <source>
        <dbReference type="ARBA" id="ARBA00004323"/>
    </source>
</evidence>
<dbReference type="Proteomes" id="UP001237642">
    <property type="component" value="Unassembled WGS sequence"/>
</dbReference>